<feature type="domain" description="Solute-binding protein family 5" evidence="4">
    <location>
        <begin position="163"/>
        <end position="539"/>
    </location>
</feature>
<gene>
    <name evidence="5" type="ORF">METZ01_LOCUS145791</name>
</gene>
<name>A0A381ZVR4_9ZZZZ</name>
<comment type="similarity">
    <text evidence="1">Belongs to the bacterial solute-binding protein 5 family.</text>
</comment>
<feature type="non-terminal residue" evidence="5">
    <location>
        <position position="634"/>
    </location>
</feature>
<dbReference type="EMBL" id="UINC01022727">
    <property type="protein sequence ID" value="SVA92937.1"/>
    <property type="molecule type" value="Genomic_DNA"/>
</dbReference>
<evidence type="ECO:0000256" key="1">
    <source>
        <dbReference type="ARBA" id="ARBA00005695"/>
    </source>
</evidence>
<dbReference type="PROSITE" id="PS01040">
    <property type="entry name" value="SBP_BACTERIAL_5"/>
    <property type="match status" value="1"/>
</dbReference>
<dbReference type="Gene3D" id="3.10.105.10">
    <property type="entry name" value="Dipeptide-binding Protein, Domain 3"/>
    <property type="match status" value="1"/>
</dbReference>
<evidence type="ECO:0000313" key="5">
    <source>
        <dbReference type="EMBL" id="SVA92937.1"/>
    </source>
</evidence>
<keyword evidence="3" id="KW-0732">Signal</keyword>
<dbReference type="InterPro" id="IPR039424">
    <property type="entry name" value="SBP_5"/>
</dbReference>
<dbReference type="PANTHER" id="PTHR30290">
    <property type="entry name" value="PERIPLASMIC BINDING COMPONENT OF ABC TRANSPORTER"/>
    <property type="match status" value="1"/>
</dbReference>
<dbReference type="InterPro" id="IPR000914">
    <property type="entry name" value="SBP_5_dom"/>
</dbReference>
<dbReference type="Pfam" id="PF00496">
    <property type="entry name" value="SBP_bac_5"/>
    <property type="match status" value="1"/>
</dbReference>
<dbReference type="GO" id="GO:0043190">
    <property type="term" value="C:ATP-binding cassette (ABC) transporter complex"/>
    <property type="evidence" value="ECO:0007669"/>
    <property type="project" value="InterPro"/>
</dbReference>
<dbReference type="GO" id="GO:0042597">
    <property type="term" value="C:periplasmic space"/>
    <property type="evidence" value="ECO:0007669"/>
    <property type="project" value="UniProtKB-ARBA"/>
</dbReference>
<dbReference type="GO" id="GO:1904680">
    <property type="term" value="F:peptide transmembrane transporter activity"/>
    <property type="evidence" value="ECO:0007669"/>
    <property type="project" value="TreeGrafter"/>
</dbReference>
<evidence type="ECO:0000256" key="3">
    <source>
        <dbReference type="ARBA" id="ARBA00022729"/>
    </source>
</evidence>
<dbReference type="InterPro" id="IPR030678">
    <property type="entry name" value="Peptide/Ni-bd"/>
</dbReference>
<dbReference type="PROSITE" id="PS51257">
    <property type="entry name" value="PROKAR_LIPOPROTEIN"/>
    <property type="match status" value="1"/>
</dbReference>
<dbReference type="SUPFAM" id="SSF53850">
    <property type="entry name" value="Periplasmic binding protein-like II"/>
    <property type="match status" value="1"/>
</dbReference>
<dbReference type="GO" id="GO:0015833">
    <property type="term" value="P:peptide transport"/>
    <property type="evidence" value="ECO:0007669"/>
    <property type="project" value="TreeGrafter"/>
</dbReference>
<reference evidence="5" key="1">
    <citation type="submission" date="2018-05" db="EMBL/GenBank/DDBJ databases">
        <authorList>
            <person name="Lanie J.A."/>
            <person name="Ng W.-L."/>
            <person name="Kazmierczak K.M."/>
            <person name="Andrzejewski T.M."/>
            <person name="Davidsen T.M."/>
            <person name="Wayne K.J."/>
            <person name="Tettelin H."/>
            <person name="Glass J.I."/>
            <person name="Rusch D."/>
            <person name="Podicherti R."/>
            <person name="Tsui H.-C.T."/>
            <person name="Winkler M.E."/>
        </authorList>
    </citation>
    <scope>NUCLEOTIDE SEQUENCE</scope>
</reference>
<keyword evidence="2" id="KW-0813">Transport</keyword>
<proteinExistence type="inferred from homology"/>
<evidence type="ECO:0000256" key="2">
    <source>
        <dbReference type="ARBA" id="ARBA00022448"/>
    </source>
</evidence>
<dbReference type="InterPro" id="IPR023765">
    <property type="entry name" value="SBP_5_CS"/>
</dbReference>
<protein>
    <recommendedName>
        <fullName evidence="4">Solute-binding protein family 5 domain-containing protein</fullName>
    </recommendedName>
</protein>
<dbReference type="AlphaFoldDB" id="A0A381ZVR4"/>
<dbReference type="PANTHER" id="PTHR30290:SF9">
    <property type="entry name" value="OLIGOPEPTIDE-BINDING PROTEIN APPA"/>
    <property type="match status" value="1"/>
</dbReference>
<dbReference type="PIRSF" id="PIRSF002741">
    <property type="entry name" value="MppA"/>
    <property type="match status" value="1"/>
</dbReference>
<organism evidence="5">
    <name type="scientific">marine metagenome</name>
    <dbReference type="NCBI Taxonomy" id="408172"/>
    <lineage>
        <taxon>unclassified sequences</taxon>
        <taxon>metagenomes</taxon>
        <taxon>ecological metagenomes</taxon>
    </lineage>
</organism>
<dbReference type="CDD" id="cd00995">
    <property type="entry name" value="PBP2_NikA_DppA_OppA_like"/>
    <property type="match status" value="1"/>
</dbReference>
<evidence type="ECO:0000259" key="4">
    <source>
        <dbReference type="Pfam" id="PF00496"/>
    </source>
</evidence>
<sequence length="634" mass="71204">MNEIFKMRFLIIALVATFILAVSAACTTEVVKEVVKEVPVEVVREVVKEVQVEVYRDKEGAVRTREVEVEVVKEVEVEVIKEVEIEKIVEKLEIVVATPGPVDWYVQTMDPNHKRGGTLKWISLGPPAHWDYFCCGSLTWHGTMHTMYDRLLRHDTRTADMTVIPEIGTSWDRSSDGKTWTFQIRDGVKFHSGQDLTGHDVKATFDRMVFPDTFGEGLASVNRGVMQSATLKEITSTDSEVVFNFEEAPTMTHAMAGFTDFSFHISRKADWEEHNGSFKEIDLSKVSGTGPFKFVETTADHFLVEANVDYWNPHTPYLDRVETIYFAPFTPALTAAVQTHMVDIAQATAPGDTANLDAVPGLQRNTVLWPFYWHILFNTDRAPFNDVRMRQAVALVVEPEALVAGMNQALGATFGGGWFPEGMGMESFTADQLRTNKYFRAPTEEDIAEAKALLADAGYPEGTPLPKLDLPGRNNKFNTITMELVQAMLLQHLGWESELRMVDVGTWREIKAAGEFDIGLNNALYTVPAPESFLRDITGTCDGDVPCNFNLGKFKDPVLDDLWTKIKAAAPEDRYAVSVEISDQLDKQWPYLPMTQAGRNIVWFYDDVKGMPAHGSTYAGFAEKVSRFDHVWLD</sequence>
<dbReference type="Gene3D" id="3.40.190.10">
    <property type="entry name" value="Periplasmic binding protein-like II"/>
    <property type="match status" value="1"/>
</dbReference>
<accession>A0A381ZVR4</accession>